<dbReference type="SUPFAM" id="SSF51230">
    <property type="entry name" value="Single hybrid motif"/>
    <property type="match status" value="1"/>
</dbReference>
<dbReference type="InterPro" id="IPR050709">
    <property type="entry name" value="Biotin_Carboxyl_Carrier/Decarb"/>
</dbReference>
<keyword evidence="3" id="KW-0436">Ligase</keyword>
<gene>
    <name evidence="3" type="primary">pyc</name>
    <name evidence="3" type="ordered locus">SRM_01007</name>
</gene>
<sequence length="186" mass="19841">MSGDRVVLPQTDASLMDASDGQVYRALVDDRAFDIAIQDDQLVVDGEAKDYTFEVLREGYVSMIVDGASVPVSVEPTGEDTLRVTIDGRRTEVQVKDERDLLVEEFGLGEEVVAGGEVRAPMPGLVLDLLVEVGDEVAVDEGLLVLEAMKMENELKAPSGGVVQAIHAASGDAVDKDALLIEIEAA</sequence>
<organism evidence="3 4">
    <name type="scientific">Salinibacter ruber (strain M8)</name>
    <dbReference type="NCBI Taxonomy" id="761659"/>
    <lineage>
        <taxon>Bacteria</taxon>
        <taxon>Pseudomonadati</taxon>
        <taxon>Rhodothermota</taxon>
        <taxon>Rhodothermia</taxon>
        <taxon>Rhodothermales</taxon>
        <taxon>Salinibacteraceae</taxon>
        <taxon>Salinibacter</taxon>
    </lineage>
</organism>
<dbReference type="InterPro" id="IPR001882">
    <property type="entry name" value="Biotin_BS"/>
</dbReference>
<proteinExistence type="predicted"/>
<keyword evidence="1" id="KW-0092">Biotin</keyword>
<dbReference type="FunFam" id="2.40.50.100:FF:000003">
    <property type="entry name" value="Acetyl-CoA carboxylase biotin carboxyl carrier protein"/>
    <property type="match status" value="1"/>
</dbReference>
<dbReference type="PANTHER" id="PTHR45266">
    <property type="entry name" value="OXALOACETATE DECARBOXYLASE ALPHA CHAIN"/>
    <property type="match status" value="1"/>
</dbReference>
<dbReference type="PROSITE" id="PS00188">
    <property type="entry name" value="BIOTIN"/>
    <property type="match status" value="1"/>
</dbReference>
<reference evidence="4" key="2">
    <citation type="submission" date="2010-04" db="EMBL/GenBank/DDBJ databases">
        <title>Genome sequence of Salinibacter ruber M8.</title>
        <authorList>
            <consortium name="Genoscope"/>
        </authorList>
    </citation>
    <scope>NUCLEOTIDE SEQUENCE [LARGE SCALE GENOMIC DNA]</scope>
    <source>
        <strain evidence="4">M8</strain>
    </source>
</reference>
<dbReference type="AlphaFoldDB" id="D5H7C3"/>
<feature type="domain" description="Lipoyl-binding" evidence="2">
    <location>
        <begin position="108"/>
        <end position="184"/>
    </location>
</feature>
<dbReference type="Pfam" id="PF00364">
    <property type="entry name" value="Biotin_lipoyl"/>
    <property type="match status" value="1"/>
</dbReference>
<keyword evidence="3" id="KW-0670">Pyruvate</keyword>
<dbReference type="PANTHER" id="PTHR45266:SF3">
    <property type="entry name" value="OXALOACETATE DECARBOXYLASE ALPHA CHAIN"/>
    <property type="match status" value="1"/>
</dbReference>
<dbReference type="HOGENOM" id="CLU_016733_5_1_10"/>
<dbReference type="EMBL" id="FP565814">
    <property type="protein sequence ID" value="CBH23928.1"/>
    <property type="molecule type" value="Genomic_DNA"/>
</dbReference>
<dbReference type="Proteomes" id="UP000000933">
    <property type="component" value="Chromosome"/>
</dbReference>
<dbReference type="CDD" id="cd06850">
    <property type="entry name" value="biotinyl_domain"/>
    <property type="match status" value="1"/>
</dbReference>
<dbReference type="GO" id="GO:0004736">
    <property type="term" value="F:pyruvate carboxylase activity"/>
    <property type="evidence" value="ECO:0007669"/>
    <property type="project" value="UniProtKB-EC"/>
</dbReference>
<dbReference type="Gene3D" id="2.40.50.100">
    <property type="match status" value="1"/>
</dbReference>
<dbReference type="PROSITE" id="PS50968">
    <property type="entry name" value="BIOTINYL_LIPOYL"/>
    <property type="match status" value="1"/>
</dbReference>
<dbReference type="KEGG" id="srm:SRM_01007"/>
<evidence type="ECO:0000313" key="4">
    <source>
        <dbReference type="Proteomes" id="UP000000933"/>
    </source>
</evidence>
<dbReference type="InterPro" id="IPR000089">
    <property type="entry name" value="Biotin_lipoyl"/>
</dbReference>
<reference evidence="3 4" key="1">
    <citation type="journal article" date="2010" name="ISME J.">
        <title>Fine-scale evolution: genomic, phenotypic and ecological differentiation in two coexisting Salinibacter ruber strains.</title>
        <authorList>
            <person name="Pena A."/>
            <person name="Teeling H."/>
            <person name="Huerta-Cepas J."/>
            <person name="Santos F."/>
            <person name="Yarza P."/>
            <person name="Brito-Echeverria J."/>
            <person name="Lucio M."/>
            <person name="Schmitt-Kopplin P."/>
            <person name="Meseguer I."/>
            <person name="Schenowitz C."/>
            <person name="Dossat C."/>
            <person name="Barbe V."/>
            <person name="Dopazo J."/>
            <person name="Rossello-Mora R."/>
            <person name="Schuler M."/>
            <person name="Glockner F.O."/>
            <person name="Amann R."/>
            <person name="Gabaldon T."/>
            <person name="Anton J."/>
        </authorList>
    </citation>
    <scope>NUCLEOTIDE SEQUENCE [LARGE SCALE GENOMIC DNA]</scope>
    <source>
        <strain evidence="3 4">M8</strain>
    </source>
</reference>
<dbReference type="EC" id="6.4.1.1" evidence="3"/>
<evidence type="ECO:0000259" key="2">
    <source>
        <dbReference type="PROSITE" id="PS50968"/>
    </source>
</evidence>
<evidence type="ECO:0000313" key="3">
    <source>
        <dbReference type="EMBL" id="CBH23928.1"/>
    </source>
</evidence>
<name>D5H7C3_SALRM</name>
<evidence type="ECO:0000256" key="1">
    <source>
        <dbReference type="ARBA" id="ARBA00023267"/>
    </source>
</evidence>
<dbReference type="InterPro" id="IPR011053">
    <property type="entry name" value="Single_hybrid_motif"/>
</dbReference>
<protein>
    <submittedName>
        <fullName evidence="3">Pyruvate carboxylase</fullName>
        <ecNumber evidence="3">6.4.1.1</ecNumber>
    </submittedName>
</protein>
<accession>D5H7C3</accession>